<evidence type="ECO:0000313" key="1">
    <source>
        <dbReference type="EMBL" id="ESA11219.1"/>
    </source>
</evidence>
<sequence>MFNQCFILDSNHFQLWNVMEVTVDDISFALRDEAIKQLYEFEKDMLKVEFKVIRDEQLKEL</sequence>
<protein>
    <submittedName>
        <fullName evidence="1">Uncharacterized protein</fullName>
    </submittedName>
</protein>
<dbReference type="HOGENOM" id="CLU_2923811_0_0_1"/>
<accession>U9TSR6</accession>
<proteinExistence type="predicted"/>
<reference evidence="1" key="1">
    <citation type="submission" date="2013-07" db="EMBL/GenBank/DDBJ databases">
        <title>The genome of an arbuscular mycorrhizal fungus provides insights into the evolution of the oldest plant symbiosis.</title>
        <authorList>
            <consortium name="DOE Joint Genome Institute"/>
            <person name="Tisserant E."/>
            <person name="Malbreil M."/>
            <person name="Kuo A."/>
            <person name="Kohler A."/>
            <person name="Symeonidi A."/>
            <person name="Balestrini R."/>
            <person name="Charron P."/>
            <person name="Duensing N."/>
            <person name="Frei-dit-Frey N."/>
            <person name="Gianinazzi-Pearson V."/>
            <person name="Gilbert B."/>
            <person name="Handa Y."/>
            <person name="Hijri M."/>
            <person name="Kaul R."/>
            <person name="Kawaguchi M."/>
            <person name="Krajinski F."/>
            <person name="Lammers P."/>
            <person name="Lapierre D."/>
            <person name="Masclaux F.G."/>
            <person name="Murat C."/>
            <person name="Morin E."/>
            <person name="Ndikumana S."/>
            <person name="Pagni M."/>
            <person name="Petitpierre D."/>
            <person name="Requena N."/>
            <person name="Rosikiewicz P."/>
            <person name="Riley R."/>
            <person name="Saito K."/>
            <person name="San Clemente H."/>
            <person name="Shapiro H."/>
            <person name="van Tuinen D."/>
            <person name="Becard G."/>
            <person name="Bonfante P."/>
            <person name="Paszkowski U."/>
            <person name="Shachar-Hill Y."/>
            <person name="Young J.P."/>
            <person name="Sanders I.R."/>
            <person name="Henrissat B."/>
            <person name="Rensing S.A."/>
            <person name="Grigoriev I.V."/>
            <person name="Corradi N."/>
            <person name="Roux C."/>
            <person name="Martin F."/>
        </authorList>
    </citation>
    <scope>NUCLEOTIDE SEQUENCE</scope>
    <source>
        <strain evidence="1">DAOM 197198</strain>
    </source>
</reference>
<organism evidence="1">
    <name type="scientific">Rhizophagus irregularis (strain DAOM 181602 / DAOM 197198 / MUCL 43194)</name>
    <name type="common">Arbuscular mycorrhizal fungus</name>
    <name type="synonym">Glomus intraradices</name>
    <dbReference type="NCBI Taxonomy" id="747089"/>
    <lineage>
        <taxon>Eukaryota</taxon>
        <taxon>Fungi</taxon>
        <taxon>Fungi incertae sedis</taxon>
        <taxon>Mucoromycota</taxon>
        <taxon>Glomeromycotina</taxon>
        <taxon>Glomeromycetes</taxon>
        <taxon>Glomerales</taxon>
        <taxon>Glomeraceae</taxon>
        <taxon>Rhizophagus</taxon>
    </lineage>
</organism>
<dbReference type="AlphaFoldDB" id="U9TSR6"/>
<gene>
    <name evidence="1" type="ORF">GLOINDRAFT_28536</name>
</gene>
<name>U9TSR6_RHIID</name>
<dbReference type="EMBL" id="KI286242">
    <property type="protein sequence ID" value="ESA11219.1"/>
    <property type="molecule type" value="Genomic_DNA"/>
</dbReference>